<dbReference type="EMBL" id="LRRQ01000149">
    <property type="protein sequence ID" value="OAM88019.1"/>
    <property type="molecule type" value="Genomic_DNA"/>
</dbReference>
<organism evidence="5 6">
    <name type="scientific">Termitidicoccus mucosus</name>
    <dbReference type="NCBI Taxonomy" id="1184151"/>
    <lineage>
        <taxon>Bacteria</taxon>
        <taxon>Pseudomonadati</taxon>
        <taxon>Verrucomicrobiota</taxon>
        <taxon>Opitutia</taxon>
        <taxon>Opitutales</taxon>
        <taxon>Opitutaceae</taxon>
        <taxon>Termitidicoccus</taxon>
    </lineage>
</organism>
<dbReference type="Gene3D" id="3.40.50.410">
    <property type="entry name" value="von Willebrand factor, type A domain"/>
    <property type="match status" value="1"/>
</dbReference>
<evidence type="ECO:0000256" key="1">
    <source>
        <dbReference type="SAM" id="MobiDB-lite"/>
    </source>
</evidence>
<reference evidence="5 6" key="1">
    <citation type="submission" date="2016-01" db="EMBL/GenBank/DDBJ databases">
        <title>High potential of lignocellulose degradation of a new Verrucomicrobia species.</title>
        <authorList>
            <person name="Wang Y."/>
            <person name="Shi Y."/>
            <person name="Qiu Z."/>
            <person name="Liu S."/>
            <person name="Yang H."/>
        </authorList>
    </citation>
    <scope>NUCLEOTIDE SEQUENCE [LARGE SCALE GENOMIC DNA]</scope>
    <source>
        <strain evidence="5 6">TSB47</strain>
    </source>
</reference>
<evidence type="ECO:0000259" key="3">
    <source>
        <dbReference type="PROSITE" id="PS50234"/>
    </source>
</evidence>
<feature type="region of interest" description="Disordered" evidence="1">
    <location>
        <begin position="228"/>
        <end position="254"/>
    </location>
</feature>
<dbReference type="InterPro" id="IPR002035">
    <property type="entry name" value="VWF_A"/>
</dbReference>
<dbReference type="PANTHER" id="PTHR45737">
    <property type="entry name" value="VON WILLEBRAND FACTOR A DOMAIN-CONTAINING PROTEIN 5A"/>
    <property type="match status" value="1"/>
</dbReference>
<proteinExistence type="predicted"/>
<dbReference type="PROSITE" id="PS51468">
    <property type="entry name" value="VIT"/>
    <property type="match status" value="1"/>
</dbReference>
<evidence type="ECO:0000259" key="4">
    <source>
        <dbReference type="PROSITE" id="PS51468"/>
    </source>
</evidence>
<gene>
    <name evidence="5" type="ORF">AW736_21145</name>
</gene>
<keyword evidence="6" id="KW-1185">Reference proteome</keyword>
<evidence type="ECO:0008006" key="7">
    <source>
        <dbReference type="Google" id="ProtNLM"/>
    </source>
</evidence>
<keyword evidence="2" id="KW-1133">Transmembrane helix</keyword>
<dbReference type="STRING" id="1184151.AW736_21145"/>
<dbReference type="PROSITE" id="PS50234">
    <property type="entry name" value="VWFA"/>
    <property type="match status" value="1"/>
</dbReference>
<sequence length="732" mass="78168">METHSPVKIAVKSSGGSRDCAVSRDFGFWLVAAVAAVVFAAVSARANDGGRGAGDEPLSPYFQVRGAEPGVDALPLKSTEVDATLAGVIAEVRVVQTYQNEGGTPLEARYIFPGSTRAAVHGMTMTVGGRRIEAQVKEKEEARKTYEVAKREGKTASLLESSRSNVFEMNVANILPGDTVRVELRYNELLVPADGEYEWVFPTVVGPRYTRGGEFSIFDSRFSIEGAAAPDANGSGSSPIENRKSRIENPPSRGGAEYEPVFALNAEIVAPVPVRAVECVSHCVRTSGEGGADGAGGRVRVTLPPGGDGAPVMNRDFILRYRLTGDALAGGLMIDEWNGEKFFLLTVQPPARVTPALVPPRDYVFVMDVSGSMWGFPLDVSTRLLEELLVSLHEADTFNVQLFSGSSRMLFDGPVAATPENIAAALALFEAGRKYGDYGGATELLPALERVLSLPARPGVSRSIVVVTDGYVDVEAEAYALVRARLGEANLFAFGIGAAVNRELIERLARAGRSEPAVVDGKDRAAAAAAKFRRMIEAPVLTHVRTAFEGFSTGELIPAAQPDVLAQRPVMMVGKWHGAATGKVRLSGLTGAGAWNAEIDVADAVRLDGSGALAHLWARERLTGLEDLHAIRFEADRQKAEIVRLGLKYNLLTRFTSFVAVDTTPREVRERAEKVTQPNPLPAGVSERAPAGGEVPTSPEPGTVSLMIVAALIVGWSVWRKRRGTRAEANGG</sequence>
<dbReference type="RefSeq" id="WP_084442550.1">
    <property type="nucleotide sequence ID" value="NZ_CP109796.1"/>
</dbReference>
<dbReference type="Pfam" id="PF08487">
    <property type="entry name" value="VIT"/>
    <property type="match status" value="1"/>
</dbReference>
<dbReference type="InterPro" id="IPR013424">
    <property type="entry name" value="Ice-binding_C"/>
</dbReference>
<dbReference type="Proteomes" id="UP000078486">
    <property type="component" value="Unassembled WGS sequence"/>
</dbReference>
<feature type="transmembrane region" description="Helical" evidence="2">
    <location>
        <begin position="26"/>
        <end position="44"/>
    </location>
</feature>
<evidence type="ECO:0000313" key="5">
    <source>
        <dbReference type="EMBL" id="OAM88019.1"/>
    </source>
</evidence>
<comment type="caution">
    <text evidence="5">The sequence shown here is derived from an EMBL/GenBank/DDBJ whole genome shotgun (WGS) entry which is preliminary data.</text>
</comment>
<dbReference type="SMART" id="SM00609">
    <property type="entry name" value="VIT"/>
    <property type="match status" value="1"/>
</dbReference>
<keyword evidence="2" id="KW-0472">Membrane</keyword>
<feature type="domain" description="VIT" evidence="4">
    <location>
        <begin position="60"/>
        <end position="188"/>
    </location>
</feature>
<dbReference type="AlphaFoldDB" id="A0A178IFZ5"/>
<dbReference type="PANTHER" id="PTHR45737:SF6">
    <property type="entry name" value="VON WILLEBRAND FACTOR A DOMAIN-CONTAINING PROTEIN 5A"/>
    <property type="match status" value="1"/>
</dbReference>
<feature type="domain" description="VWFA" evidence="3">
    <location>
        <begin position="362"/>
        <end position="544"/>
    </location>
</feature>
<dbReference type="InterPro" id="IPR036465">
    <property type="entry name" value="vWFA_dom_sf"/>
</dbReference>
<dbReference type="NCBIfam" id="TIGR02595">
    <property type="entry name" value="PEP_CTERM"/>
    <property type="match status" value="1"/>
</dbReference>
<evidence type="ECO:0000256" key="2">
    <source>
        <dbReference type="SAM" id="Phobius"/>
    </source>
</evidence>
<dbReference type="OrthoDB" id="9784383at2"/>
<evidence type="ECO:0000313" key="6">
    <source>
        <dbReference type="Proteomes" id="UP000078486"/>
    </source>
</evidence>
<dbReference type="Pfam" id="PF13768">
    <property type="entry name" value="VWA_3"/>
    <property type="match status" value="1"/>
</dbReference>
<feature type="region of interest" description="Disordered" evidence="1">
    <location>
        <begin position="669"/>
        <end position="700"/>
    </location>
</feature>
<dbReference type="SUPFAM" id="SSF53300">
    <property type="entry name" value="vWA-like"/>
    <property type="match status" value="1"/>
</dbReference>
<name>A0A178IFZ5_9BACT</name>
<keyword evidence="2" id="KW-0812">Transmembrane</keyword>
<accession>A0A178IFZ5</accession>
<dbReference type="InterPro" id="IPR013694">
    <property type="entry name" value="VIT"/>
</dbReference>
<dbReference type="SMART" id="SM00327">
    <property type="entry name" value="VWA"/>
    <property type="match status" value="1"/>
</dbReference>
<protein>
    <recommendedName>
        <fullName evidence="7">Trypsin</fullName>
    </recommendedName>
</protein>